<sequence>MTSEDDKRFAITWKIKNFSYCFYGERQTIDSPEFYAENVRRTKWILQISQEYGLVSHFTVIIKRAEEDYGPASVKLNLQISVLSNKGLTLRRESVENTEFSKGTKKGSLRLLERAVLFATRKEEYLPQDTLTIHCQFWEVGTTTTETERVFVRSEIEVDRKFFLGTVSNFSQINARDSREVQLKMLSSEDESSLFIPDRANLSVIERAEYEETLELHIYFKDNAGEFFSCKICVFDVEGQKLNCGKFDFSYEEYGPRTLQCGLLPTRWDLMAKESLYLPVDTLTLHCEFIIATGNVLDLIKTLLSEEHRDLHAECSSSASVLDDFKNVYSYGVLCDVDLQTVLFKFGARRTGLLLGESQEVWGK</sequence>
<keyword evidence="3" id="KW-1185">Reference proteome</keyword>
<evidence type="ECO:0000259" key="1">
    <source>
        <dbReference type="PROSITE" id="PS50144"/>
    </source>
</evidence>
<reference evidence="2 3" key="1">
    <citation type="submission" date="2021-06" db="EMBL/GenBank/DDBJ databases">
        <title>Caerostris darwini draft genome.</title>
        <authorList>
            <person name="Kono N."/>
            <person name="Arakawa K."/>
        </authorList>
    </citation>
    <scope>NUCLEOTIDE SEQUENCE [LARGE SCALE GENOMIC DNA]</scope>
</reference>
<evidence type="ECO:0000313" key="2">
    <source>
        <dbReference type="EMBL" id="GIY68836.1"/>
    </source>
</evidence>
<dbReference type="AlphaFoldDB" id="A0AAV4VG26"/>
<dbReference type="PROSITE" id="PS50144">
    <property type="entry name" value="MATH"/>
    <property type="match status" value="1"/>
</dbReference>
<evidence type="ECO:0000313" key="3">
    <source>
        <dbReference type="Proteomes" id="UP001054837"/>
    </source>
</evidence>
<accession>A0AAV4VG26</accession>
<dbReference type="InterPro" id="IPR002083">
    <property type="entry name" value="MATH/TRAF_dom"/>
</dbReference>
<dbReference type="EMBL" id="BPLQ01012958">
    <property type="protein sequence ID" value="GIY68836.1"/>
    <property type="molecule type" value="Genomic_DNA"/>
</dbReference>
<proteinExistence type="predicted"/>
<dbReference type="SUPFAM" id="SSF49599">
    <property type="entry name" value="TRAF domain-like"/>
    <property type="match status" value="1"/>
</dbReference>
<name>A0AAV4VG26_9ARAC</name>
<protein>
    <submittedName>
        <fullName evidence="2">TD and POZ domain-containing protein 5</fullName>
    </submittedName>
</protein>
<feature type="domain" description="MATH" evidence="1">
    <location>
        <begin position="8"/>
        <end position="137"/>
    </location>
</feature>
<comment type="caution">
    <text evidence="2">The sequence shown here is derived from an EMBL/GenBank/DDBJ whole genome shotgun (WGS) entry which is preliminary data.</text>
</comment>
<gene>
    <name evidence="2" type="primary">Tdpoz5_29</name>
    <name evidence="2" type="ORF">CDAR_173771</name>
</gene>
<organism evidence="2 3">
    <name type="scientific">Caerostris darwini</name>
    <dbReference type="NCBI Taxonomy" id="1538125"/>
    <lineage>
        <taxon>Eukaryota</taxon>
        <taxon>Metazoa</taxon>
        <taxon>Ecdysozoa</taxon>
        <taxon>Arthropoda</taxon>
        <taxon>Chelicerata</taxon>
        <taxon>Arachnida</taxon>
        <taxon>Araneae</taxon>
        <taxon>Araneomorphae</taxon>
        <taxon>Entelegynae</taxon>
        <taxon>Araneoidea</taxon>
        <taxon>Araneidae</taxon>
        <taxon>Caerostris</taxon>
    </lineage>
</organism>
<dbReference type="Pfam" id="PF22486">
    <property type="entry name" value="MATH_2"/>
    <property type="match status" value="1"/>
</dbReference>
<dbReference type="Proteomes" id="UP001054837">
    <property type="component" value="Unassembled WGS sequence"/>
</dbReference>
<dbReference type="Gene3D" id="2.60.210.10">
    <property type="entry name" value="Apoptosis, Tumor Necrosis Factor Receptor Associated Protein 2, Chain A"/>
    <property type="match status" value="1"/>
</dbReference>
<dbReference type="InterPro" id="IPR008974">
    <property type="entry name" value="TRAF-like"/>
</dbReference>